<evidence type="ECO:0000313" key="1">
    <source>
        <dbReference type="EMBL" id="MBB6444739.1"/>
    </source>
</evidence>
<sequence length="89" mass="10369">MVYLRGGVKFPTGGDEKQNLFVLSQPASLIYRQDLVRFQSRQYSLDGRRWRFGTFFGDMERLLSNPSNNTPSSMKLEVFLMEFFEGFKG</sequence>
<keyword evidence="2" id="KW-1185">Reference proteome</keyword>
<accession>A0A7X0HPX8</accession>
<dbReference type="Proteomes" id="UP000531594">
    <property type="component" value="Unassembled WGS sequence"/>
</dbReference>
<comment type="caution">
    <text evidence="1">The sequence shown here is derived from an EMBL/GenBank/DDBJ whole genome shotgun (WGS) entry which is preliminary data.</text>
</comment>
<protein>
    <submittedName>
        <fullName evidence="1">Uncharacterized protein</fullName>
    </submittedName>
</protein>
<name>A0A7X0HPX8_9BACI</name>
<reference evidence="1 2" key="1">
    <citation type="submission" date="2020-08" db="EMBL/GenBank/DDBJ databases">
        <title>Genomic Encyclopedia of Type Strains, Phase IV (KMG-IV): sequencing the most valuable type-strain genomes for metagenomic binning, comparative biology and taxonomic classification.</title>
        <authorList>
            <person name="Goeker M."/>
        </authorList>
    </citation>
    <scope>NUCLEOTIDE SEQUENCE [LARGE SCALE GENOMIC DNA]</scope>
    <source>
        <strain evidence="1 2">DSM 5391</strain>
    </source>
</reference>
<gene>
    <name evidence="1" type="ORF">HNR53_001348</name>
</gene>
<dbReference type="EMBL" id="JACHGK010000003">
    <property type="protein sequence ID" value="MBB6444739.1"/>
    <property type="molecule type" value="Genomic_DNA"/>
</dbReference>
<dbReference type="AlphaFoldDB" id="A0A7X0HPX8"/>
<evidence type="ECO:0000313" key="2">
    <source>
        <dbReference type="Proteomes" id="UP000531594"/>
    </source>
</evidence>
<organism evidence="1 2">
    <name type="scientific">Bacillus benzoevorans</name>
    <dbReference type="NCBI Taxonomy" id="1456"/>
    <lineage>
        <taxon>Bacteria</taxon>
        <taxon>Bacillati</taxon>
        <taxon>Bacillota</taxon>
        <taxon>Bacilli</taxon>
        <taxon>Bacillales</taxon>
        <taxon>Bacillaceae</taxon>
        <taxon>Bacillus</taxon>
    </lineage>
</organism>
<proteinExistence type="predicted"/>